<accession>A0ABQ5HPF5</accession>
<dbReference type="InterPro" id="IPR001128">
    <property type="entry name" value="Cyt_P450"/>
</dbReference>
<evidence type="ECO:0000256" key="2">
    <source>
        <dbReference type="SAM" id="Phobius"/>
    </source>
</evidence>
<comment type="caution">
    <text evidence="3">The sequence shown here is derived from an EMBL/GenBank/DDBJ whole genome shotgun (WGS) entry which is preliminary data.</text>
</comment>
<reference evidence="3" key="1">
    <citation type="journal article" date="2022" name="Int. J. Mol. Sci.">
        <title>Draft Genome of Tanacetum Coccineum: Genomic Comparison of Closely Related Tanacetum-Family Plants.</title>
        <authorList>
            <person name="Yamashiro T."/>
            <person name="Shiraishi A."/>
            <person name="Nakayama K."/>
            <person name="Satake H."/>
        </authorList>
    </citation>
    <scope>NUCLEOTIDE SEQUENCE</scope>
</reference>
<dbReference type="EMBL" id="BQNB010019796">
    <property type="protein sequence ID" value="GJT89157.1"/>
    <property type="molecule type" value="Genomic_DNA"/>
</dbReference>
<dbReference type="InterPro" id="IPR036396">
    <property type="entry name" value="Cyt_P450_sf"/>
</dbReference>
<keyword evidence="4" id="KW-1185">Reference proteome</keyword>
<evidence type="ECO:0000313" key="3">
    <source>
        <dbReference type="EMBL" id="GJT89157.1"/>
    </source>
</evidence>
<dbReference type="PRINTS" id="PR00463">
    <property type="entry name" value="EP450I"/>
</dbReference>
<keyword evidence="2" id="KW-1133">Transmembrane helix</keyword>
<reference evidence="3" key="2">
    <citation type="submission" date="2022-01" db="EMBL/GenBank/DDBJ databases">
        <authorList>
            <person name="Yamashiro T."/>
            <person name="Shiraishi A."/>
            <person name="Satake H."/>
            <person name="Nakayama K."/>
        </authorList>
    </citation>
    <scope>NUCLEOTIDE SEQUENCE</scope>
</reference>
<dbReference type="Gene3D" id="1.10.630.10">
    <property type="entry name" value="Cytochrome P450"/>
    <property type="match status" value="1"/>
</dbReference>
<keyword evidence="2" id="KW-0472">Membrane</keyword>
<dbReference type="InterPro" id="IPR002401">
    <property type="entry name" value="Cyt_P450_E_grp-I"/>
</dbReference>
<proteinExistence type="predicted"/>
<organism evidence="3 4">
    <name type="scientific">Tanacetum coccineum</name>
    <dbReference type="NCBI Taxonomy" id="301880"/>
    <lineage>
        <taxon>Eukaryota</taxon>
        <taxon>Viridiplantae</taxon>
        <taxon>Streptophyta</taxon>
        <taxon>Embryophyta</taxon>
        <taxon>Tracheophyta</taxon>
        <taxon>Spermatophyta</taxon>
        <taxon>Magnoliopsida</taxon>
        <taxon>eudicotyledons</taxon>
        <taxon>Gunneridae</taxon>
        <taxon>Pentapetalae</taxon>
        <taxon>asterids</taxon>
        <taxon>campanulids</taxon>
        <taxon>Asterales</taxon>
        <taxon>Asteraceae</taxon>
        <taxon>Asteroideae</taxon>
        <taxon>Anthemideae</taxon>
        <taxon>Anthemidinae</taxon>
        <taxon>Tanacetum</taxon>
    </lineage>
</organism>
<name>A0ABQ5HPF5_9ASTR</name>
<gene>
    <name evidence="3" type="ORF">Tco_1070874</name>
</gene>
<feature type="transmembrane region" description="Helical" evidence="2">
    <location>
        <begin position="23"/>
        <end position="42"/>
    </location>
</feature>
<keyword evidence="1" id="KW-0560">Oxidoreductase</keyword>
<keyword evidence="2" id="KW-0812">Transmembrane</keyword>
<dbReference type="Pfam" id="PF00067">
    <property type="entry name" value="p450"/>
    <property type="match status" value="1"/>
</dbReference>
<evidence type="ECO:0000256" key="1">
    <source>
        <dbReference type="ARBA" id="ARBA00023002"/>
    </source>
</evidence>
<dbReference type="SUPFAM" id="SSF48264">
    <property type="entry name" value="Cytochrome P450"/>
    <property type="match status" value="1"/>
</dbReference>
<dbReference type="PANTHER" id="PTHR47951:SF7">
    <property type="entry name" value="FLAVONOID 3',5'-HYDROXYLASE-LIKE ISOFORM X1"/>
    <property type="match status" value="1"/>
</dbReference>
<protein>
    <submittedName>
        <fullName evidence="3">Cytochrome P450</fullName>
    </submittedName>
</protein>
<dbReference type="PANTHER" id="PTHR47951">
    <property type="entry name" value="OS08G0547900 PROTEIN"/>
    <property type="match status" value="1"/>
</dbReference>
<evidence type="ECO:0000313" key="4">
    <source>
        <dbReference type="Proteomes" id="UP001151760"/>
    </source>
</evidence>
<dbReference type="Proteomes" id="UP001151760">
    <property type="component" value="Unassembled WGS sequence"/>
</dbReference>
<sequence>MAQLNNHLSCWWKEMVRTNNDELTLGAFVITFAIVILGILWYKKTIWSPTKGALSLPPGPKSLPIVGYLPFLSPNLHRQFTDMAQTYGPIFKIYLGSKLYIVISNPELAKVVFRDQDENFSNRNAVIATSIVSYGGQDIVWSDNNSKWRNLRKIFVQEVLSNKNLQECSSFRRNEVRKSIKNVFTKIGTNININEISFSTEANVLTSMVWGNSSLEGEKDDHVVADYTWRFQRSLS</sequence>